<dbReference type="AlphaFoldDB" id="A0A8B6X3S0"/>
<evidence type="ECO:0000313" key="1">
    <source>
        <dbReference type="Proteomes" id="UP000675920"/>
    </source>
</evidence>
<reference evidence="2" key="1">
    <citation type="submission" date="2025-08" db="UniProtKB">
        <authorList>
            <consortium name="RefSeq"/>
        </authorList>
    </citation>
    <scope>IDENTIFICATION</scope>
</reference>
<dbReference type="OrthoDB" id="8527613at2"/>
<dbReference type="InterPro" id="IPR032556">
    <property type="entry name" value="DUF4936"/>
</dbReference>
<organism evidence="1 2">
    <name type="scientific">Derxia gummosa DSM 723</name>
    <dbReference type="NCBI Taxonomy" id="1121388"/>
    <lineage>
        <taxon>Bacteria</taxon>
        <taxon>Pseudomonadati</taxon>
        <taxon>Pseudomonadota</taxon>
        <taxon>Betaproteobacteria</taxon>
        <taxon>Burkholderiales</taxon>
        <taxon>Alcaligenaceae</taxon>
        <taxon>Derxia</taxon>
    </lineage>
</organism>
<dbReference type="Proteomes" id="UP000675920">
    <property type="component" value="Unplaced"/>
</dbReference>
<name>A0A8B6X3S0_9BURK</name>
<protein>
    <submittedName>
        <fullName evidence="2">DUF4936 family protein</fullName>
    </submittedName>
</protein>
<keyword evidence="1" id="KW-1185">Reference proteome</keyword>
<proteinExistence type="predicted"/>
<accession>A0A8B6X3S0</accession>
<dbReference type="Pfam" id="PF16290">
    <property type="entry name" value="DUF4936"/>
    <property type="match status" value="1"/>
</dbReference>
<evidence type="ECO:0000313" key="2">
    <source>
        <dbReference type="RefSeq" id="WP_028311338.1"/>
    </source>
</evidence>
<dbReference type="RefSeq" id="WP_028311338.1">
    <property type="nucleotide sequence ID" value="NZ_AXWS01000008.1"/>
</dbReference>
<sequence>MAGAHLYVYYRVRAGREAEARQLAAARFDAVRTLLAAAPRLQHRADPARASTWMECYDCADTPDAVANALACLPDLPDCLDGDRHVEIFIPFEPWDGLPSA</sequence>